<sequence length="406" mass="46959">MTETVKRGRHVLGKTKEPLNINDNNKHNRGGNQKTHQNANTISQLPTTTLDENNLPDIKFQHYFGLYIGVGVKILDYDQGLDLYSHGCFGKGSLSRSIPNYHLNKHKYQGGTGFHIKKKNLFQNKNNSNSNNNSNNSNNKMNLDKVQQSKKREREDEKNNDAQTPKQNNNSSNDNNDDSKENQPLKHQKVNEQQTTIDTQDPTNFEYVQLSLEEAFYLFYGYGCLTILREPTEDEKTQYNTIDNPKKTLIKMSIEECFNEFQRVEQGFVEKYVAYHFFRAKGWIPRSGIKYGFDFVLYRLKPDLIHAHYGVIIQSKSNIDDGDQQQQQLDTTNENRLLDSWEDLCGINRVTESVSKGILLCNIFKPTLDNASAKTLPKKASTHISHLEKHTINLWELCRCKMQKMR</sequence>
<dbReference type="InterPro" id="IPR036167">
    <property type="entry name" value="tRNA_intron_Endo_cat-like_sf"/>
</dbReference>
<dbReference type="GO" id="GO:0005737">
    <property type="term" value="C:cytoplasm"/>
    <property type="evidence" value="ECO:0007669"/>
    <property type="project" value="TreeGrafter"/>
</dbReference>
<organism evidence="6 7">
    <name type="scientific">Polysphondylium violaceum</name>
    <dbReference type="NCBI Taxonomy" id="133409"/>
    <lineage>
        <taxon>Eukaryota</taxon>
        <taxon>Amoebozoa</taxon>
        <taxon>Evosea</taxon>
        <taxon>Eumycetozoa</taxon>
        <taxon>Dictyostelia</taxon>
        <taxon>Dictyosteliales</taxon>
        <taxon>Dictyosteliaceae</taxon>
        <taxon>Polysphondylium</taxon>
    </lineage>
</organism>
<dbReference type="InterPro" id="IPR006676">
    <property type="entry name" value="tRNA_splic"/>
</dbReference>
<evidence type="ECO:0000313" key="7">
    <source>
        <dbReference type="Proteomes" id="UP000695562"/>
    </source>
</evidence>
<reference evidence="6" key="1">
    <citation type="submission" date="2020-01" db="EMBL/GenBank/DDBJ databases">
        <title>Development of genomics and gene disruption for Polysphondylium violaceum indicates a role for the polyketide synthase stlB in stalk morphogenesis.</title>
        <authorList>
            <person name="Narita B."/>
            <person name="Kawabe Y."/>
            <person name="Kin K."/>
            <person name="Saito T."/>
            <person name="Gibbs R."/>
            <person name="Kuspa A."/>
            <person name="Muzny D."/>
            <person name="Queller D."/>
            <person name="Richards S."/>
            <person name="Strassman J."/>
            <person name="Sucgang R."/>
            <person name="Worley K."/>
            <person name="Schaap P."/>
        </authorList>
    </citation>
    <scope>NUCLEOTIDE SEQUENCE</scope>
    <source>
        <strain evidence="6">QSvi11</strain>
    </source>
</reference>
<evidence type="ECO:0000256" key="2">
    <source>
        <dbReference type="ARBA" id="ARBA00012573"/>
    </source>
</evidence>
<dbReference type="GO" id="GO:0000379">
    <property type="term" value="P:tRNA-type intron splice site recognition and cleavage"/>
    <property type="evidence" value="ECO:0007669"/>
    <property type="project" value="TreeGrafter"/>
</dbReference>
<feature type="region of interest" description="Disordered" evidence="4">
    <location>
        <begin position="1"/>
        <end position="40"/>
    </location>
</feature>
<dbReference type="GO" id="GO:0000214">
    <property type="term" value="C:tRNA-intron endonuclease complex"/>
    <property type="evidence" value="ECO:0007669"/>
    <property type="project" value="TreeGrafter"/>
</dbReference>
<dbReference type="EC" id="4.6.1.16" evidence="2"/>
<comment type="catalytic activity">
    <reaction evidence="3">
        <text>pretRNA = a 3'-half-tRNA molecule with a 5'-OH end + a 5'-half-tRNA molecule with a 2',3'-cyclic phosphate end + an intron with a 2',3'-cyclic phosphate and a 5'-hydroxyl terminus.</text>
        <dbReference type="EC" id="4.6.1.16"/>
    </reaction>
</comment>
<evidence type="ECO:0000256" key="4">
    <source>
        <dbReference type="SAM" id="MobiDB-lite"/>
    </source>
</evidence>
<comment type="caution">
    <text evidence="6">The sequence shown here is derived from an EMBL/GenBank/DDBJ whole genome shotgun (WGS) entry which is preliminary data.</text>
</comment>
<comment type="similarity">
    <text evidence="1">Belongs to the tRNA-intron endonuclease family.</text>
</comment>
<dbReference type="InterPro" id="IPR006677">
    <property type="entry name" value="tRNA_intron_Endonuc_cat-like"/>
</dbReference>
<evidence type="ECO:0000256" key="1">
    <source>
        <dbReference type="ARBA" id="ARBA00008078"/>
    </source>
</evidence>
<dbReference type="InterPro" id="IPR011856">
    <property type="entry name" value="tRNA_endonuc-like_dom_sf"/>
</dbReference>
<dbReference type="SUPFAM" id="SSF53032">
    <property type="entry name" value="tRNA-intron endonuclease catalytic domain-like"/>
    <property type="match status" value="1"/>
</dbReference>
<name>A0A8J4PSG7_9MYCE</name>
<dbReference type="Proteomes" id="UP000695562">
    <property type="component" value="Unassembled WGS sequence"/>
</dbReference>
<dbReference type="GO" id="GO:0003676">
    <property type="term" value="F:nucleic acid binding"/>
    <property type="evidence" value="ECO:0007669"/>
    <property type="project" value="InterPro"/>
</dbReference>
<dbReference type="EMBL" id="AJWJ01000353">
    <property type="protein sequence ID" value="KAF2071659.1"/>
    <property type="molecule type" value="Genomic_DNA"/>
</dbReference>
<proteinExistence type="inferred from homology"/>
<feature type="compositionally biased region" description="Polar residues" evidence="4">
    <location>
        <begin position="30"/>
        <end position="40"/>
    </location>
</feature>
<feature type="compositionally biased region" description="Basic and acidic residues" evidence="4">
    <location>
        <begin position="150"/>
        <end position="160"/>
    </location>
</feature>
<feature type="region of interest" description="Disordered" evidence="4">
    <location>
        <begin position="123"/>
        <end position="198"/>
    </location>
</feature>
<keyword evidence="7" id="KW-1185">Reference proteome</keyword>
<dbReference type="Pfam" id="PF01974">
    <property type="entry name" value="tRNA_int_endo"/>
    <property type="match status" value="1"/>
</dbReference>
<feature type="compositionally biased region" description="Low complexity" evidence="4">
    <location>
        <begin position="123"/>
        <end position="141"/>
    </location>
</feature>
<dbReference type="Gene3D" id="3.40.1350.10">
    <property type="match status" value="1"/>
</dbReference>
<evidence type="ECO:0000313" key="6">
    <source>
        <dbReference type="EMBL" id="KAF2071659.1"/>
    </source>
</evidence>
<dbReference type="PANTHER" id="PTHR21227">
    <property type="entry name" value="TRNA-SPLICING ENDONUCLEASE SUBUNIT SEN2"/>
    <property type="match status" value="1"/>
</dbReference>
<dbReference type="CDD" id="cd22363">
    <property type="entry name" value="tRNA-intron_lyase_C"/>
    <property type="match status" value="1"/>
</dbReference>
<dbReference type="GO" id="GO:0000213">
    <property type="term" value="F:tRNA-intron lyase activity"/>
    <property type="evidence" value="ECO:0007669"/>
    <property type="project" value="UniProtKB-EC"/>
</dbReference>
<protein>
    <recommendedName>
        <fullName evidence="2">tRNA-intron lyase</fullName>
        <ecNumber evidence="2">4.6.1.16</ecNumber>
    </recommendedName>
</protein>
<dbReference type="PANTHER" id="PTHR21227:SF0">
    <property type="entry name" value="TRNA-SPLICING ENDONUCLEASE SUBUNIT SEN2"/>
    <property type="match status" value="1"/>
</dbReference>
<feature type="domain" description="tRNA intron endonuclease catalytic" evidence="5">
    <location>
        <begin position="268"/>
        <end position="361"/>
    </location>
</feature>
<evidence type="ECO:0000259" key="5">
    <source>
        <dbReference type="Pfam" id="PF01974"/>
    </source>
</evidence>
<gene>
    <name evidence="6" type="ORF">CYY_007034</name>
</gene>
<evidence type="ECO:0000256" key="3">
    <source>
        <dbReference type="ARBA" id="ARBA00034031"/>
    </source>
</evidence>
<dbReference type="OrthoDB" id="10249562at2759"/>
<accession>A0A8J4PSG7</accession>
<dbReference type="AlphaFoldDB" id="A0A8J4PSG7"/>